<keyword evidence="2" id="KW-0964">Secreted</keyword>
<accession>A0A409Y4K9</accession>
<evidence type="ECO:0000313" key="9">
    <source>
        <dbReference type="Proteomes" id="UP000284706"/>
    </source>
</evidence>
<feature type="compositionally biased region" description="Polar residues" evidence="5">
    <location>
        <begin position="260"/>
        <end position="274"/>
    </location>
</feature>
<evidence type="ECO:0000259" key="7">
    <source>
        <dbReference type="Pfam" id="PF05730"/>
    </source>
</evidence>
<feature type="region of interest" description="Disordered" evidence="5">
    <location>
        <begin position="115"/>
        <end position="289"/>
    </location>
</feature>
<dbReference type="AlphaFoldDB" id="A0A409Y4K9"/>
<evidence type="ECO:0000256" key="6">
    <source>
        <dbReference type="SAM" id="SignalP"/>
    </source>
</evidence>
<sequence length="361" mass="39658">MRFFTVSLGMAAAIASASALRIESRGDDQGYGRDKVSGYGDHSDDSVHAHVHIHDDDRARKDHGYGDEKNKHDDGGYGDVHKRGDNDDGYGKDHDDKSDDHIHAHIHIHDHVDDHARKGYGHGEDKHDDGHYGDLHKRGDNGGYGKGYGHGKDHHRGHNYGAKKHHDGGYGKYHKRGDDGYGSDHHRSGYGQKSGYSYGQHRDGGYGDVHRRGDDGYGHGYGKDGHRGKSYGYGPRSENLRAYSRRAGDGPGAPIPANGPVSSNTPGTLFNSTAAPPDARPGGNGSANHSGSGNLWPHCAHQCPGNVTQCRPSDWDCLCADRQWLLDNKECFQQNCDHGNEYEQVKQLFDRHCNRTITSLD</sequence>
<keyword evidence="9" id="KW-1185">Reference proteome</keyword>
<evidence type="ECO:0000256" key="3">
    <source>
        <dbReference type="ARBA" id="ARBA00022729"/>
    </source>
</evidence>
<comment type="caution">
    <text evidence="8">The sequence shown here is derived from an EMBL/GenBank/DDBJ whole genome shotgun (WGS) entry which is preliminary data.</text>
</comment>
<dbReference type="GO" id="GO:0005576">
    <property type="term" value="C:extracellular region"/>
    <property type="evidence" value="ECO:0007669"/>
    <property type="project" value="UniProtKB-SubCell"/>
</dbReference>
<dbReference type="Proteomes" id="UP000284706">
    <property type="component" value="Unassembled WGS sequence"/>
</dbReference>
<dbReference type="EMBL" id="NHYE01001164">
    <property type="protein sequence ID" value="PPQ97923.1"/>
    <property type="molecule type" value="Genomic_DNA"/>
</dbReference>
<evidence type="ECO:0000256" key="2">
    <source>
        <dbReference type="ARBA" id="ARBA00022525"/>
    </source>
</evidence>
<protein>
    <recommendedName>
        <fullName evidence="7">CFEM domain-containing protein</fullName>
    </recommendedName>
</protein>
<keyword evidence="4" id="KW-1015">Disulfide bond</keyword>
<gene>
    <name evidence="8" type="ORF">CVT26_002985</name>
</gene>
<feature type="compositionally biased region" description="Basic and acidic residues" evidence="5">
    <location>
        <begin position="115"/>
        <end position="140"/>
    </location>
</feature>
<organism evidence="8 9">
    <name type="scientific">Gymnopilus dilepis</name>
    <dbReference type="NCBI Taxonomy" id="231916"/>
    <lineage>
        <taxon>Eukaryota</taxon>
        <taxon>Fungi</taxon>
        <taxon>Dikarya</taxon>
        <taxon>Basidiomycota</taxon>
        <taxon>Agaricomycotina</taxon>
        <taxon>Agaricomycetes</taxon>
        <taxon>Agaricomycetidae</taxon>
        <taxon>Agaricales</taxon>
        <taxon>Agaricineae</taxon>
        <taxon>Hymenogastraceae</taxon>
        <taxon>Gymnopilus</taxon>
    </lineage>
</organism>
<feature type="compositionally biased region" description="Basic residues" evidence="5">
    <location>
        <begin position="152"/>
        <end position="166"/>
    </location>
</feature>
<feature type="compositionally biased region" description="Basic and acidic residues" evidence="5">
    <location>
        <begin position="176"/>
        <end position="187"/>
    </location>
</feature>
<dbReference type="InParanoid" id="A0A409Y4K9"/>
<reference evidence="8 9" key="1">
    <citation type="journal article" date="2018" name="Evol. Lett.">
        <title>Horizontal gene cluster transfer increased hallucinogenic mushroom diversity.</title>
        <authorList>
            <person name="Reynolds H.T."/>
            <person name="Vijayakumar V."/>
            <person name="Gluck-Thaler E."/>
            <person name="Korotkin H.B."/>
            <person name="Matheny P.B."/>
            <person name="Slot J.C."/>
        </authorList>
    </citation>
    <scope>NUCLEOTIDE SEQUENCE [LARGE SCALE GENOMIC DNA]</scope>
    <source>
        <strain evidence="8 9">SRW20</strain>
    </source>
</reference>
<feature type="domain" description="CFEM" evidence="7">
    <location>
        <begin position="296"/>
        <end position="354"/>
    </location>
</feature>
<proteinExistence type="predicted"/>
<dbReference type="InterPro" id="IPR008427">
    <property type="entry name" value="Extracellular_membr_CFEM_dom"/>
</dbReference>
<comment type="subcellular location">
    <subcellularLocation>
        <location evidence="1">Secreted</location>
    </subcellularLocation>
</comment>
<name>A0A409Y4K9_9AGAR</name>
<feature type="region of interest" description="Disordered" evidence="5">
    <location>
        <begin position="26"/>
        <end position="99"/>
    </location>
</feature>
<evidence type="ECO:0000313" key="8">
    <source>
        <dbReference type="EMBL" id="PPQ97923.1"/>
    </source>
</evidence>
<keyword evidence="3 6" id="KW-0732">Signal</keyword>
<feature type="signal peptide" evidence="6">
    <location>
        <begin position="1"/>
        <end position="19"/>
    </location>
</feature>
<dbReference type="Pfam" id="PF05730">
    <property type="entry name" value="CFEM"/>
    <property type="match status" value="1"/>
</dbReference>
<feature type="compositionally biased region" description="Low complexity" evidence="5">
    <location>
        <begin position="189"/>
        <end position="199"/>
    </location>
</feature>
<evidence type="ECO:0000256" key="4">
    <source>
        <dbReference type="ARBA" id="ARBA00023157"/>
    </source>
</evidence>
<feature type="compositionally biased region" description="Basic and acidic residues" evidence="5">
    <location>
        <begin position="200"/>
        <end position="227"/>
    </location>
</feature>
<evidence type="ECO:0000256" key="5">
    <source>
        <dbReference type="SAM" id="MobiDB-lite"/>
    </source>
</evidence>
<evidence type="ECO:0000256" key="1">
    <source>
        <dbReference type="ARBA" id="ARBA00004613"/>
    </source>
</evidence>
<feature type="chain" id="PRO_5019159637" description="CFEM domain-containing protein" evidence="6">
    <location>
        <begin position="20"/>
        <end position="361"/>
    </location>
</feature>